<proteinExistence type="predicted"/>
<keyword evidence="2" id="KW-1185">Reference proteome</keyword>
<evidence type="ECO:0000313" key="1">
    <source>
        <dbReference type="EMBL" id="TYO62919.1"/>
    </source>
</evidence>
<reference evidence="1 2" key="1">
    <citation type="submission" date="2019-08" db="EMBL/GenBank/DDBJ databases">
        <title>Bradyrhizobium hipponensis sp. nov., a rhizobium isolated from a Lupinus angustifolius root nodule in Tunisia.</title>
        <authorList>
            <person name="Off K."/>
            <person name="Rejili M."/>
            <person name="Mars M."/>
            <person name="Brachmann A."/>
            <person name="Marin M."/>
        </authorList>
    </citation>
    <scope>NUCLEOTIDE SEQUENCE [LARGE SCALE GENOMIC DNA]</scope>
    <source>
        <strain evidence="2">aSej3</strain>
    </source>
</reference>
<comment type="caution">
    <text evidence="1">The sequence shown here is derived from an EMBL/GenBank/DDBJ whole genome shotgun (WGS) entry which is preliminary data.</text>
</comment>
<accession>A0A5S4YRH6</accession>
<dbReference type="AlphaFoldDB" id="A0A5S4YRH6"/>
<evidence type="ECO:0000313" key="2">
    <source>
        <dbReference type="Proteomes" id="UP000324797"/>
    </source>
</evidence>
<protein>
    <recommendedName>
        <fullName evidence="3">DUF2293 domain-containing protein</fullName>
    </recommendedName>
</protein>
<sequence length="241" mass="27338">MHPHNRKKLEDRVRRAAEAALAARKYVSPVDVLVGIGWLDPGALKRWQQGQLGYLEEAVQTNLPRISEAMKLFRSWAAAKGLRPSETAYIARTPARQMLRFSKSGDPAIEKLYRTHWISGDLPEKKQKRLVERASRAPELVVIQPLNDAWKCHRCAGTGDFLMMEAPGPVCLRCAGLDDLEFLPAGNALLTRRVKANSARHAVVVRFSRSRRRYERQGLLVEHRALSEAQTELEQHNRECS</sequence>
<dbReference type="EMBL" id="VSTH01000115">
    <property type="protein sequence ID" value="TYO62919.1"/>
    <property type="molecule type" value="Genomic_DNA"/>
</dbReference>
<organism evidence="1 2">
    <name type="scientific">Bradyrhizobium hipponense</name>
    <dbReference type="NCBI Taxonomy" id="2605638"/>
    <lineage>
        <taxon>Bacteria</taxon>
        <taxon>Pseudomonadati</taxon>
        <taxon>Pseudomonadota</taxon>
        <taxon>Alphaproteobacteria</taxon>
        <taxon>Hyphomicrobiales</taxon>
        <taxon>Nitrobacteraceae</taxon>
        <taxon>Bradyrhizobium</taxon>
    </lineage>
</organism>
<gene>
    <name evidence="1" type="ORF">FXV83_30255</name>
</gene>
<dbReference type="Proteomes" id="UP000324797">
    <property type="component" value="Unassembled WGS sequence"/>
</dbReference>
<name>A0A5S4YRH6_9BRAD</name>
<dbReference type="RefSeq" id="WP_148743243.1">
    <property type="nucleotide sequence ID" value="NZ_VSTH01000115.1"/>
</dbReference>
<evidence type="ECO:0008006" key="3">
    <source>
        <dbReference type="Google" id="ProtNLM"/>
    </source>
</evidence>